<comment type="caution">
    <text evidence="2">The sequence shown here is derived from an EMBL/GenBank/DDBJ whole genome shotgun (WGS) entry which is preliminary data.</text>
</comment>
<gene>
    <name evidence="2" type="ORF">EDD65_101169</name>
</gene>
<dbReference type="Pfam" id="PF04015">
    <property type="entry name" value="DUF362"/>
    <property type="match status" value="1"/>
</dbReference>
<name>A0A4R3KZB6_9FIRM</name>
<evidence type="ECO:0000313" key="2">
    <source>
        <dbReference type="EMBL" id="TCS91666.1"/>
    </source>
</evidence>
<dbReference type="RefSeq" id="WP_132025466.1">
    <property type="nucleotide sequence ID" value="NZ_CP068564.1"/>
</dbReference>
<proteinExistence type="predicted"/>
<evidence type="ECO:0000313" key="3">
    <source>
        <dbReference type="Proteomes" id="UP000294567"/>
    </source>
</evidence>
<dbReference type="AlphaFoldDB" id="A0A4R3KZB6"/>
<feature type="domain" description="DUF362" evidence="1">
    <location>
        <begin position="38"/>
        <end position="229"/>
    </location>
</feature>
<accession>A0A4R3KZB6</accession>
<dbReference type="Proteomes" id="UP000294567">
    <property type="component" value="Unassembled WGS sequence"/>
</dbReference>
<dbReference type="OrthoDB" id="9785671at2"/>
<evidence type="ECO:0000259" key="1">
    <source>
        <dbReference type="Pfam" id="PF04015"/>
    </source>
</evidence>
<dbReference type="EMBL" id="SMAE01000001">
    <property type="protein sequence ID" value="TCS91666.1"/>
    <property type="molecule type" value="Genomic_DNA"/>
</dbReference>
<keyword evidence="3" id="KW-1185">Reference proteome</keyword>
<sequence length="364" mass="40502">MTKDLLFVMYGDDPKHMVQKILNQLNIAKDIPNKDSLIGIKPNLVVAKPAELGATTSPELVEGVIEYLKSNGYDNIIILEGSWVGDKTSLAYKVCGYEKLSQKYNIPLVDLQKDGYRDYQVEGVTLSVCNRAMDVDYLINMPVLKGHCQTNITCALKNLKGCIPNKEKRRFHTMGLHKPIAYLNRILKQDLIVVDGIIGDLNFEEGGNPVQMNRVIVGKDPVLIDSYVAQLLGYGVEEIPYIEIAEDIGVGSSRLLDSNIKELNKDTSPMTITKTRLVEELASYVEEDMACSACYGSLIHALDRLKDRGYLDSIDEKIHIGQGYKNKEGDGLGIGICTKGFERSLSGCPPKAKDIVDFLKEYYL</sequence>
<dbReference type="InterPro" id="IPR007160">
    <property type="entry name" value="DUF362"/>
</dbReference>
<reference evidence="2 3" key="1">
    <citation type="submission" date="2019-03" db="EMBL/GenBank/DDBJ databases">
        <title>Genomic Encyclopedia of Type Strains, Phase IV (KMG-IV): sequencing the most valuable type-strain genomes for metagenomic binning, comparative biology and taxonomic classification.</title>
        <authorList>
            <person name="Goeker M."/>
        </authorList>
    </citation>
    <scope>NUCLEOTIDE SEQUENCE [LARGE SCALE GENOMIC DNA]</scope>
    <source>
        <strain evidence="2 3">DSM 26752</strain>
    </source>
</reference>
<protein>
    <submittedName>
        <fullName evidence="2">Uncharacterized protein (DUF362 family)</fullName>
    </submittedName>
</protein>
<organism evidence="2 3">
    <name type="scientific">Keratinibaculum paraultunense</name>
    <dbReference type="NCBI Taxonomy" id="1278232"/>
    <lineage>
        <taxon>Bacteria</taxon>
        <taxon>Bacillati</taxon>
        <taxon>Bacillota</taxon>
        <taxon>Tissierellia</taxon>
        <taxon>Tissierellales</taxon>
        <taxon>Tepidimicrobiaceae</taxon>
        <taxon>Keratinibaculum</taxon>
    </lineage>
</organism>